<protein>
    <submittedName>
        <fullName evidence="8">Flippase-like domain-containing protein</fullName>
    </submittedName>
</protein>
<evidence type="ECO:0000313" key="8">
    <source>
        <dbReference type="EMBL" id="HHI01260.1"/>
    </source>
</evidence>
<gene>
    <name evidence="8" type="ORF">ENL40_07360</name>
</gene>
<feature type="transmembrane region" description="Helical" evidence="7">
    <location>
        <begin position="141"/>
        <end position="159"/>
    </location>
</feature>
<evidence type="ECO:0000256" key="7">
    <source>
        <dbReference type="SAM" id="Phobius"/>
    </source>
</evidence>
<dbReference type="PANTHER" id="PTHR39087">
    <property type="entry name" value="UPF0104 MEMBRANE PROTEIN MJ1595"/>
    <property type="match status" value="1"/>
</dbReference>
<evidence type="ECO:0000256" key="5">
    <source>
        <dbReference type="ARBA" id="ARBA00022989"/>
    </source>
</evidence>
<comment type="subcellular location">
    <subcellularLocation>
        <location evidence="1">Cell membrane</location>
        <topology evidence="1">Multi-pass membrane protein</topology>
    </subcellularLocation>
</comment>
<evidence type="ECO:0000256" key="1">
    <source>
        <dbReference type="ARBA" id="ARBA00004651"/>
    </source>
</evidence>
<feature type="transmembrane region" description="Helical" evidence="7">
    <location>
        <begin position="110"/>
        <end position="134"/>
    </location>
</feature>
<keyword evidence="5 7" id="KW-1133">Transmembrane helix</keyword>
<dbReference type="EMBL" id="DRTU01000298">
    <property type="protein sequence ID" value="HHI01260.1"/>
    <property type="molecule type" value="Genomic_DNA"/>
</dbReference>
<evidence type="ECO:0000256" key="2">
    <source>
        <dbReference type="ARBA" id="ARBA00011061"/>
    </source>
</evidence>
<feature type="transmembrane region" description="Helical" evidence="7">
    <location>
        <begin position="236"/>
        <end position="259"/>
    </location>
</feature>
<dbReference type="Proteomes" id="UP000886217">
    <property type="component" value="Unassembled WGS sequence"/>
</dbReference>
<feature type="transmembrane region" description="Helical" evidence="7">
    <location>
        <begin position="203"/>
        <end position="224"/>
    </location>
</feature>
<organism evidence="8">
    <name type="scientific">Thermococcus litoralis</name>
    <dbReference type="NCBI Taxonomy" id="2265"/>
    <lineage>
        <taxon>Archaea</taxon>
        <taxon>Methanobacteriati</taxon>
        <taxon>Methanobacteriota</taxon>
        <taxon>Thermococci</taxon>
        <taxon>Thermococcales</taxon>
        <taxon>Thermococcaceae</taxon>
        <taxon>Thermococcus</taxon>
    </lineage>
</organism>
<dbReference type="Pfam" id="PF03706">
    <property type="entry name" value="LPG_synthase_TM"/>
    <property type="match status" value="1"/>
</dbReference>
<keyword evidence="4 7" id="KW-0812">Transmembrane</keyword>
<sequence length="310" mass="34193">MYDMKKAALRKLFSALAFLISLAYLYKSVDFKELALAISEANYGYLLLSLVLSIFTILLGTLRWYLILRKVQKASFRKTLQAFISGYYLMAILPPTLGHMAKVKLVGGDYFAALSSLALGMAAEVVVLLSFGLIFLGFTKLGLLGIAVILVAFIYDKAFHRVALTFFKLWEDLGAKRIPKTLKEWWHRGYSGWKKAKESKTSFATVFLISFAVIILQVFGLILVGKAFSLDISLKGAFYAFLMSVIFASLSGIPSGLGANEFGILIGIGPSTKGALTAFLYKFLFQYQYSIIGAFVFYKLLGGEHEGSAG</sequence>
<keyword evidence="3" id="KW-1003">Cell membrane</keyword>
<dbReference type="GO" id="GO:0005886">
    <property type="term" value="C:plasma membrane"/>
    <property type="evidence" value="ECO:0007669"/>
    <property type="project" value="UniProtKB-SubCell"/>
</dbReference>
<reference evidence="8" key="1">
    <citation type="journal article" date="2020" name="mSystems">
        <title>Genome- and Community-Level Interaction Insights into Carbon Utilization and Element Cycling Functions of Hydrothermarchaeota in Hydrothermal Sediment.</title>
        <authorList>
            <person name="Zhou Z."/>
            <person name="Liu Y."/>
            <person name="Xu W."/>
            <person name="Pan J."/>
            <person name="Luo Z.H."/>
            <person name="Li M."/>
        </authorList>
    </citation>
    <scope>NUCLEOTIDE SEQUENCE [LARGE SCALE GENOMIC DNA]</scope>
    <source>
        <strain evidence="8">HyVt-93</strain>
    </source>
</reference>
<feature type="transmembrane region" description="Helical" evidence="7">
    <location>
        <begin position="80"/>
        <end position="98"/>
    </location>
</feature>
<keyword evidence="6 7" id="KW-0472">Membrane</keyword>
<accession>A0A7C5JZL7</accession>
<comment type="similarity">
    <text evidence="2">Belongs to the UPF0104 family.</text>
</comment>
<evidence type="ECO:0000256" key="4">
    <source>
        <dbReference type="ARBA" id="ARBA00022692"/>
    </source>
</evidence>
<name>A0A7C5JZL7_THELI</name>
<comment type="caution">
    <text evidence="8">The sequence shown here is derived from an EMBL/GenBank/DDBJ whole genome shotgun (WGS) entry which is preliminary data.</text>
</comment>
<dbReference type="InterPro" id="IPR022791">
    <property type="entry name" value="L-PG_synthase/AglD"/>
</dbReference>
<evidence type="ECO:0000256" key="3">
    <source>
        <dbReference type="ARBA" id="ARBA00022475"/>
    </source>
</evidence>
<feature type="transmembrane region" description="Helical" evidence="7">
    <location>
        <begin position="43"/>
        <end position="68"/>
    </location>
</feature>
<dbReference type="AlphaFoldDB" id="A0A7C5JZL7"/>
<proteinExistence type="inferred from homology"/>
<dbReference type="PANTHER" id="PTHR39087:SF2">
    <property type="entry name" value="UPF0104 MEMBRANE PROTEIN MJ1595"/>
    <property type="match status" value="1"/>
</dbReference>
<evidence type="ECO:0000256" key="6">
    <source>
        <dbReference type="ARBA" id="ARBA00023136"/>
    </source>
</evidence>